<evidence type="ECO:0000313" key="2">
    <source>
        <dbReference type="Proteomes" id="UP000014216"/>
    </source>
</evidence>
<dbReference type="OrthoDB" id="5762512at2"/>
<dbReference type="Proteomes" id="UP000014216">
    <property type="component" value="Unassembled WGS sequence"/>
</dbReference>
<evidence type="ECO:0000313" key="1">
    <source>
        <dbReference type="EMBL" id="EMS79716.1"/>
    </source>
</evidence>
<reference evidence="1 2" key="1">
    <citation type="journal article" date="2013" name="Genome Announc.">
        <title>Draft Genome Sequence of Desulfotignum phosphitoxidans DSM 13687 Strain FiPS-3.</title>
        <authorList>
            <person name="Poehlein A."/>
            <person name="Daniel R."/>
            <person name="Simeonova D.D."/>
        </authorList>
    </citation>
    <scope>NUCLEOTIDE SEQUENCE [LARGE SCALE GENOMIC DNA]</scope>
    <source>
        <strain evidence="1 2">DSM 13687</strain>
    </source>
</reference>
<dbReference type="AlphaFoldDB" id="S0G5Y7"/>
<proteinExistence type="predicted"/>
<organism evidence="1 2">
    <name type="scientific">Desulfotignum phosphitoxidans DSM 13687</name>
    <dbReference type="NCBI Taxonomy" id="1286635"/>
    <lineage>
        <taxon>Bacteria</taxon>
        <taxon>Pseudomonadati</taxon>
        <taxon>Thermodesulfobacteriota</taxon>
        <taxon>Desulfobacteria</taxon>
        <taxon>Desulfobacterales</taxon>
        <taxon>Desulfobacteraceae</taxon>
        <taxon>Desulfotignum</taxon>
    </lineage>
</organism>
<name>S0G5Y7_9BACT</name>
<sequence length="243" mass="28905">MSSTAEKLSYLEETMAQLAYSQLKTEMSLQTLSREMREFKDEMREFKNDMLMFKDDMLMFKDEMLMFKNEMRDFKIEMSVFKDEMGEYKDWSKKQLITMNRQWGDLANKMGTLVEDVVAPNIPRIAQNYFGCDDLDYFAVRVRKKSLKRDRQKREFDVIAACQGVFILNETKSSPEIRDVDKLAAFIESNELFDYFPEYDGCKVYPVFSSLYMDDSLITYLTRKKIYALTLKDDTMDIVNWEQ</sequence>
<comment type="caution">
    <text evidence="1">The sequence shown here is derived from an EMBL/GenBank/DDBJ whole genome shotgun (WGS) entry which is preliminary data.</text>
</comment>
<dbReference type="PANTHER" id="PTHR38753">
    <property type="entry name" value="SLR1441 PROTEIN"/>
    <property type="match status" value="1"/>
</dbReference>
<dbReference type="RefSeq" id="WP_006965966.1">
    <property type="nucleotide sequence ID" value="NZ_APJX01000004.1"/>
</dbReference>
<gene>
    <name evidence="1" type="ORF">Dpo_4c02680</name>
</gene>
<keyword evidence="2" id="KW-1185">Reference proteome</keyword>
<accession>S0G5Y7</accession>
<dbReference type="PANTHER" id="PTHR38753:SF1">
    <property type="entry name" value="SLR1441 PROTEIN"/>
    <property type="match status" value="1"/>
</dbReference>
<dbReference type="EMBL" id="APJX01000004">
    <property type="protein sequence ID" value="EMS79716.1"/>
    <property type="molecule type" value="Genomic_DNA"/>
</dbReference>
<protein>
    <submittedName>
        <fullName evidence="1">Uncharacterized protein</fullName>
    </submittedName>
</protein>